<evidence type="ECO:0000313" key="2">
    <source>
        <dbReference type="Proteomes" id="UP001054837"/>
    </source>
</evidence>
<protein>
    <submittedName>
        <fullName evidence="1">Uncharacterized protein</fullName>
    </submittedName>
</protein>
<keyword evidence="2" id="KW-1185">Reference proteome</keyword>
<organism evidence="1 2">
    <name type="scientific">Caerostris darwini</name>
    <dbReference type="NCBI Taxonomy" id="1538125"/>
    <lineage>
        <taxon>Eukaryota</taxon>
        <taxon>Metazoa</taxon>
        <taxon>Ecdysozoa</taxon>
        <taxon>Arthropoda</taxon>
        <taxon>Chelicerata</taxon>
        <taxon>Arachnida</taxon>
        <taxon>Araneae</taxon>
        <taxon>Araneomorphae</taxon>
        <taxon>Entelegynae</taxon>
        <taxon>Araneoidea</taxon>
        <taxon>Araneidae</taxon>
        <taxon>Caerostris</taxon>
    </lineage>
</organism>
<proteinExistence type="predicted"/>
<dbReference type="Proteomes" id="UP001054837">
    <property type="component" value="Unassembled WGS sequence"/>
</dbReference>
<evidence type="ECO:0000313" key="1">
    <source>
        <dbReference type="EMBL" id="GIY61771.1"/>
    </source>
</evidence>
<sequence>MYPLTSEKAHRIALLAMDGTYRLLEGKERFFFVDRIFIPCVPQIRKRSCGYACGFSVTDHLTPGCTGPREFISSNAAGNDIALVQSPLLMATFSHEDPQQFTMSS</sequence>
<reference evidence="1 2" key="1">
    <citation type="submission" date="2021-06" db="EMBL/GenBank/DDBJ databases">
        <title>Caerostris darwini draft genome.</title>
        <authorList>
            <person name="Kono N."/>
            <person name="Arakawa K."/>
        </authorList>
    </citation>
    <scope>NUCLEOTIDE SEQUENCE [LARGE SCALE GENOMIC DNA]</scope>
</reference>
<gene>
    <name evidence="1" type="ORF">CDAR_36941</name>
</gene>
<accession>A0AAV4UVK5</accession>
<dbReference type="EMBL" id="BPLQ01011974">
    <property type="protein sequence ID" value="GIY61771.1"/>
    <property type="molecule type" value="Genomic_DNA"/>
</dbReference>
<name>A0AAV4UVK5_9ARAC</name>
<comment type="caution">
    <text evidence="1">The sequence shown here is derived from an EMBL/GenBank/DDBJ whole genome shotgun (WGS) entry which is preliminary data.</text>
</comment>
<dbReference type="AlphaFoldDB" id="A0AAV4UVK5"/>